<name>A0A841Q2E2_9BACI</name>
<dbReference type="PROSITE" id="PS51462">
    <property type="entry name" value="NUDIX"/>
    <property type="match status" value="1"/>
</dbReference>
<evidence type="ECO:0000259" key="3">
    <source>
        <dbReference type="PROSITE" id="PS51462"/>
    </source>
</evidence>
<dbReference type="GO" id="GO:0016787">
    <property type="term" value="F:hydrolase activity"/>
    <property type="evidence" value="ECO:0007669"/>
    <property type="project" value="UniProtKB-KW"/>
</dbReference>
<feature type="domain" description="Nudix hydrolase" evidence="3">
    <location>
        <begin position="4"/>
        <end position="140"/>
    </location>
</feature>
<evidence type="ECO:0000256" key="2">
    <source>
        <dbReference type="ARBA" id="ARBA00022801"/>
    </source>
</evidence>
<reference evidence="4 5" key="1">
    <citation type="submission" date="2020-08" db="EMBL/GenBank/DDBJ databases">
        <title>Genomic Encyclopedia of Type Strains, Phase IV (KMG-IV): sequencing the most valuable type-strain genomes for metagenomic binning, comparative biology and taxonomic classification.</title>
        <authorList>
            <person name="Goeker M."/>
        </authorList>
    </citation>
    <scope>NUCLEOTIDE SEQUENCE [LARGE SCALE GENOMIC DNA]</scope>
    <source>
        <strain evidence="4 5">DSM 19612</strain>
    </source>
</reference>
<dbReference type="SUPFAM" id="SSF55811">
    <property type="entry name" value="Nudix"/>
    <property type="match status" value="1"/>
</dbReference>
<dbReference type="InterPro" id="IPR015797">
    <property type="entry name" value="NUDIX_hydrolase-like_dom_sf"/>
</dbReference>
<dbReference type="PANTHER" id="PTHR43046">
    <property type="entry name" value="GDP-MANNOSE MANNOSYL HYDROLASE"/>
    <property type="match status" value="1"/>
</dbReference>
<dbReference type="PRINTS" id="PR00502">
    <property type="entry name" value="NUDIXFAMILY"/>
</dbReference>
<dbReference type="EMBL" id="JACHGH010000003">
    <property type="protein sequence ID" value="MBB6452732.1"/>
    <property type="molecule type" value="Genomic_DNA"/>
</dbReference>
<organism evidence="4 5">
    <name type="scientific">Salirhabdus euzebyi</name>
    <dbReference type="NCBI Taxonomy" id="394506"/>
    <lineage>
        <taxon>Bacteria</taxon>
        <taxon>Bacillati</taxon>
        <taxon>Bacillota</taxon>
        <taxon>Bacilli</taxon>
        <taxon>Bacillales</taxon>
        <taxon>Bacillaceae</taxon>
        <taxon>Salirhabdus</taxon>
    </lineage>
</organism>
<dbReference type="Proteomes" id="UP000581688">
    <property type="component" value="Unassembled WGS sequence"/>
</dbReference>
<evidence type="ECO:0000313" key="5">
    <source>
        <dbReference type="Proteomes" id="UP000581688"/>
    </source>
</evidence>
<dbReference type="CDD" id="cd18880">
    <property type="entry name" value="NUDIX_ADPRase"/>
    <property type="match status" value="1"/>
</dbReference>
<proteinExistence type="predicted"/>
<keyword evidence="2" id="KW-0378">Hydrolase</keyword>
<dbReference type="Gene3D" id="3.90.79.10">
    <property type="entry name" value="Nucleoside Triphosphate Pyrophosphohydrolase"/>
    <property type="match status" value="1"/>
</dbReference>
<dbReference type="Pfam" id="PF00293">
    <property type="entry name" value="NUDIX"/>
    <property type="match status" value="1"/>
</dbReference>
<dbReference type="AlphaFoldDB" id="A0A841Q2E2"/>
<evidence type="ECO:0000313" key="4">
    <source>
        <dbReference type="EMBL" id="MBB6452732.1"/>
    </source>
</evidence>
<gene>
    <name evidence="4" type="ORF">HNQ94_001178</name>
</gene>
<evidence type="ECO:0000256" key="1">
    <source>
        <dbReference type="ARBA" id="ARBA00001946"/>
    </source>
</evidence>
<dbReference type="PANTHER" id="PTHR43046:SF16">
    <property type="entry name" value="ADP-RIBOSE PYROPHOSPHATASE YJHB-RELATED"/>
    <property type="match status" value="1"/>
</dbReference>
<keyword evidence="5" id="KW-1185">Reference proteome</keyword>
<comment type="caution">
    <text evidence="4">The sequence shown here is derived from an EMBL/GenBank/DDBJ whole genome shotgun (WGS) entry which is preliminary data.</text>
</comment>
<comment type="cofactor">
    <cofactor evidence="1">
        <name>Mg(2+)</name>
        <dbReference type="ChEBI" id="CHEBI:18420"/>
    </cofactor>
</comment>
<protein>
    <submittedName>
        <fullName evidence="4">ADP-ribose pyrophosphatase YjhB (NUDIX family)</fullName>
    </submittedName>
</protein>
<accession>A0A841Q2E2</accession>
<dbReference type="InterPro" id="IPR020476">
    <property type="entry name" value="Nudix_hydrolase"/>
</dbReference>
<dbReference type="InterPro" id="IPR000086">
    <property type="entry name" value="NUDIX_hydrolase_dom"/>
</dbReference>
<sequence length="156" mass="17470">MTYHIRVRAGSFILQNDCILLVEFNDQNGAHYNLPAGGVEPGESVKEAAKREAKEEASVDVEVGELAFVYEYAPHLSNSRYGQTPSLGMMFEASILHGVPSLSATPDANQTDVKWIPLSQLNEIVLYPNIKQHILEYVKQKRPARLIEEHTLSTYN</sequence>
<dbReference type="RefSeq" id="WP_174495291.1">
    <property type="nucleotide sequence ID" value="NZ_CADDWK010000003.1"/>
</dbReference>